<dbReference type="EMBL" id="CAXLJM020000007">
    <property type="protein sequence ID" value="CAL8074197.1"/>
    <property type="molecule type" value="Genomic_DNA"/>
</dbReference>
<feature type="region of interest" description="Disordered" evidence="1">
    <location>
        <begin position="310"/>
        <end position="352"/>
    </location>
</feature>
<feature type="transmembrane region" description="Helical" evidence="2">
    <location>
        <begin position="149"/>
        <end position="171"/>
    </location>
</feature>
<feature type="compositionally biased region" description="Basic and acidic residues" evidence="1">
    <location>
        <begin position="250"/>
        <end position="262"/>
    </location>
</feature>
<evidence type="ECO:0000313" key="3">
    <source>
        <dbReference type="EMBL" id="CAL8074197.1"/>
    </source>
</evidence>
<accession>A0ABP1PT14</accession>
<keyword evidence="2" id="KW-0472">Membrane</keyword>
<evidence type="ECO:0000256" key="1">
    <source>
        <dbReference type="SAM" id="MobiDB-lite"/>
    </source>
</evidence>
<feature type="compositionally biased region" description="Polar residues" evidence="1">
    <location>
        <begin position="276"/>
        <end position="294"/>
    </location>
</feature>
<feature type="compositionally biased region" description="Polar residues" evidence="1">
    <location>
        <begin position="342"/>
        <end position="352"/>
    </location>
</feature>
<organism evidence="3 4">
    <name type="scientific">Orchesella dallaii</name>
    <dbReference type="NCBI Taxonomy" id="48710"/>
    <lineage>
        <taxon>Eukaryota</taxon>
        <taxon>Metazoa</taxon>
        <taxon>Ecdysozoa</taxon>
        <taxon>Arthropoda</taxon>
        <taxon>Hexapoda</taxon>
        <taxon>Collembola</taxon>
        <taxon>Entomobryomorpha</taxon>
        <taxon>Entomobryoidea</taxon>
        <taxon>Orchesellidae</taxon>
        <taxon>Orchesellinae</taxon>
        <taxon>Orchesella</taxon>
    </lineage>
</organism>
<gene>
    <name evidence="3" type="ORF">ODALV1_LOCUS2823</name>
</gene>
<evidence type="ECO:0000313" key="4">
    <source>
        <dbReference type="Proteomes" id="UP001642540"/>
    </source>
</evidence>
<evidence type="ECO:0000256" key="2">
    <source>
        <dbReference type="SAM" id="Phobius"/>
    </source>
</evidence>
<name>A0ABP1PT14_9HEXA</name>
<sequence>MSFFGFLYVGESYRTGLRLPILLGRLHLGLLFSGVISSNGGGGRRSTLDRCTLRSFLFIATVLITKCGSSAFPNRTKQPSAEPVFTSTISYSPTTPAPSKHLDCDLHDQILSRQAKTNVIELHLHNRHHTSHTEESFGGQNGNVKTLGYFLRGLILPMLISLTCSFGFVIWKRRMKRARLEAIQNALEQARLQQPNESPSFVSPYSHPRHHHLPGGLVSNALLSVLDARGQWNLIPANYEGDDYMGEGGETARHKPYFHDQPPDYASVFDPPSYEEATTSTSSPSQLRQPWNSPLSPEYDSLLTIVASCSTHSPTNPWSSTNPFDFEEESTNGSDEGKHSMDSSSINATEQQ</sequence>
<protein>
    <submittedName>
        <fullName evidence="3">Uncharacterized protein</fullName>
    </submittedName>
</protein>
<keyword evidence="2" id="KW-0812">Transmembrane</keyword>
<comment type="caution">
    <text evidence="3">The sequence shown here is derived from an EMBL/GenBank/DDBJ whole genome shotgun (WGS) entry which is preliminary data.</text>
</comment>
<feature type="region of interest" description="Disordered" evidence="1">
    <location>
        <begin position="246"/>
        <end position="294"/>
    </location>
</feature>
<keyword evidence="4" id="KW-1185">Reference proteome</keyword>
<reference evidence="3 4" key="1">
    <citation type="submission" date="2024-08" db="EMBL/GenBank/DDBJ databases">
        <authorList>
            <person name="Cucini C."/>
            <person name="Frati F."/>
        </authorList>
    </citation>
    <scope>NUCLEOTIDE SEQUENCE [LARGE SCALE GENOMIC DNA]</scope>
</reference>
<feature type="compositionally biased region" description="Polar residues" evidence="1">
    <location>
        <begin position="310"/>
        <end position="323"/>
    </location>
</feature>
<proteinExistence type="predicted"/>
<keyword evidence="2" id="KW-1133">Transmembrane helix</keyword>
<dbReference type="Proteomes" id="UP001642540">
    <property type="component" value="Unassembled WGS sequence"/>
</dbReference>